<evidence type="ECO:0000313" key="7">
    <source>
        <dbReference type="Ensembl" id="ENSSSCP00065023139.1"/>
    </source>
</evidence>
<feature type="compositionally biased region" description="Basic residues" evidence="3">
    <location>
        <begin position="25"/>
        <end position="39"/>
    </location>
</feature>
<dbReference type="Gene3D" id="3.30.250.20">
    <property type="entry name" value="L1 transposable element, C-terminal domain"/>
    <property type="match status" value="1"/>
</dbReference>
<feature type="coiled-coil region" evidence="2">
    <location>
        <begin position="72"/>
        <end position="169"/>
    </location>
</feature>
<keyword evidence="2" id="KW-0175">Coiled coil</keyword>
<evidence type="ECO:0000256" key="3">
    <source>
        <dbReference type="SAM" id="MobiDB-lite"/>
    </source>
</evidence>
<proteinExistence type="inferred from homology"/>
<dbReference type="Pfam" id="PF17490">
    <property type="entry name" value="Tnp_22_dsRBD"/>
    <property type="match status" value="1"/>
</dbReference>
<feature type="region of interest" description="Disordered" evidence="3">
    <location>
        <begin position="1"/>
        <end position="59"/>
    </location>
</feature>
<organism evidence="7 8">
    <name type="scientific">Sus scrofa</name>
    <name type="common">Pig</name>
    <dbReference type="NCBI Taxonomy" id="9823"/>
    <lineage>
        <taxon>Eukaryota</taxon>
        <taxon>Metazoa</taxon>
        <taxon>Chordata</taxon>
        <taxon>Craniata</taxon>
        <taxon>Vertebrata</taxon>
        <taxon>Euteleostomi</taxon>
        <taxon>Mammalia</taxon>
        <taxon>Eutheria</taxon>
        <taxon>Laurasiatheria</taxon>
        <taxon>Artiodactyla</taxon>
        <taxon>Suina</taxon>
        <taxon>Suidae</taxon>
        <taxon>Sus</taxon>
    </lineage>
</organism>
<feature type="domain" description="L1 transposable element dsRBD-like" evidence="6">
    <location>
        <begin position="264"/>
        <end position="308"/>
    </location>
</feature>
<dbReference type="PANTHER" id="PTHR11505">
    <property type="entry name" value="L1 TRANSPOSABLE ELEMENT-RELATED"/>
    <property type="match status" value="1"/>
</dbReference>
<dbReference type="Gene3D" id="1.20.5.390">
    <property type="entry name" value="L1 transposable element, trimerization domain"/>
    <property type="match status" value="1"/>
</dbReference>
<comment type="similarity">
    <text evidence="1">Belongs to the transposase 22 family.</text>
</comment>
<dbReference type="InterPro" id="IPR042566">
    <property type="entry name" value="L1_C"/>
</dbReference>
<evidence type="ECO:0000256" key="1">
    <source>
        <dbReference type="ARBA" id="ARBA00061640"/>
    </source>
</evidence>
<dbReference type="Pfam" id="PF17489">
    <property type="entry name" value="Tnp_22_trimer"/>
    <property type="match status" value="1"/>
</dbReference>
<accession>A0A8D1YR32</accession>
<dbReference type="Proteomes" id="UP000694725">
    <property type="component" value="Unplaced"/>
</dbReference>
<dbReference type="InterPro" id="IPR043636">
    <property type="entry name" value="L1_RRM_dom"/>
</dbReference>
<dbReference type="Pfam" id="PF02994">
    <property type="entry name" value="Transposase_22"/>
    <property type="match status" value="1"/>
</dbReference>
<dbReference type="AlphaFoldDB" id="A0A8D1YR32"/>
<reference evidence="7" key="1">
    <citation type="submission" date="2025-08" db="UniProtKB">
        <authorList>
            <consortium name="Ensembl"/>
        </authorList>
    </citation>
    <scope>IDENTIFICATION</scope>
</reference>
<dbReference type="FunFam" id="3.30.70.1820:FF:000002">
    <property type="entry name" value="LINE-1 retrotransposable element ORF1 protein"/>
    <property type="match status" value="1"/>
</dbReference>
<dbReference type="Ensembl" id="ENSSSCT00065053230.1">
    <property type="protein sequence ID" value="ENSSSCP00065023139.1"/>
    <property type="gene ID" value="ENSSSCG00065038946.1"/>
</dbReference>
<feature type="domain" description="L1 transposable element trimerization" evidence="5">
    <location>
        <begin position="122"/>
        <end position="161"/>
    </location>
</feature>
<evidence type="ECO:0008006" key="9">
    <source>
        <dbReference type="Google" id="ProtNLM"/>
    </source>
</evidence>
<evidence type="ECO:0000259" key="6">
    <source>
        <dbReference type="Pfam" id="PF17490"/>
    </source>
</evidence>
<feature type="compositionally biased region" description="Polar residues" evidence="3">
    <location>
        <begin position="40"/>
        <end position="59"/>
    </location>
</feature>
<evidence type="ECO:0000259" key="4">
    <source>
        <dbReference type="Pfam" id="PF02994"/>
    </source>
</evidence>
<sequence length="309" mass="36051">MPALRKHSTAVTRQTMPGHGEHNSLKKKKTTSKMKKLRNHPQSNQQENSPKTVNNETDLCSQTDLEFKREIVKILKELREDMNSNADTLRKELENIRRSQEKLEHSFAEMQTELGAVKTRMNNAEERISDMEDRIMEITQSGQQTENRIKKLESNIRDLWDNIKRANLRIIGIPEGVEKDKGMENIFEEIIAGNFPNLKDTELKIQEVQRAPYKLNPNRPTPRHIIIKMAKVSDKERILKAAREKQNVTYKGTSIRLSADFSTETLQTKREWQEIFKVLKEKNMQPRILYPARISFKVEGDIKIFSNKS</sequence>
<protein>
    <recommendedName>
        <fullName evidence="9">L1 transposable element RRM domain-containing protein</fullName>
    </recommendedName>
</protein>
<dbReference type="InterPro" id="IPR035301">
    <property type="entry name" value="L1_trimer"/>
</dbReference>
<dbReference type="Gene3D" id="3.30.70.1820">
    <property type="entry name" value="L1 transposable element, RRM domain"/>
    <property type="match status" value="1"/>
</dbReference>
<name>A0A8D1YR32_PIG</name>
<feature type="domain" description="L1 transposable element RRM" evidence="4">
    <location>
        <begin position="165"/>
        <end position="260"/>
    </location>
</feature>
<dbReference type="SUPFAM" id="SSF57997">
    <property type="entry name" value="Tropomyosin"/>
    <property type="match status" value="1"/>
</dbReference>
<evidence type="ECO:0000313" key="8">
    <source>
        <dbReference type="Proteomes" id="UP000694725"/>
    </source>
</evidence>
<dbReference type="InterPro" id="IPR035300">
    <property type="entry name" value="L1_dsRBD"/>
</dbReference>
<dbReference type="InterPro" id="IPR004244">
    <property type="entry name" value="Transposase_22"/>
</dbReference>
<evidence type="ECO:0000259" key="5">
    <source>
        <dbReference type="Pfam" id="PF17489"/>
    </source>
</evidence>
<evidence type="ECO:0000256" key="2">
    <source>
        <dbReference type="SAM" id="Coils"/>
    </source>
</evidence>